<dbReference type="Gene3D" id="3.40.50.2300">
    <property type="match status" value="1"/>
</dbReference>
<feature type="transmembrane region" description="Helical" evidence="6">
    <location>
        <begin position="514"/>
        <end position="532"/>
    </location>
</feature>
<keyword evidence="3 6" id="KW-1133">Transmembrane helix</keyword>
<dbReference type="PANTHER" id="PTHR24060">
    <property type="entry name" value="METABOTROPIC GLUTAMATE RECEPTOR"/>
    <property type="match status" value="1"/>
</dbReference>
<accession>A0A7R9MDG7</accession>
<evidence type="ECO:0000256" key="1">
    <source>
        <dbReference type="ARBA" id="ARBA00004141"/>
    </source>
</evidence>
<dbReference type="EMBL" id="OC927289">
    <property type="protein sequence ID" value="CAD7657149.1"/>
    <property type="molecule type" value="Genomic_DNA"/>
</dbReference>
<feature type="transmembrane region" description="Helical" evidence="6">
    <location>
        <begin position="538"/>
        <end position="560"/>
    </location>
</feature>
<dbReference type="GO" id="GO:0004930">
    <property type="term" value="F:G protein-coupled receptor activity"/>
    <property type="evidence" value="ECO:0007669"/>
    <property type="project" value="InterPro"/>
</dbReference>
<dbReference type="EMBL" id="CAJPVJ010012464">
    <property type="protein sequence ID" value="CAG2174335.1"/>
    <property type="molecule type" value="Genomic_DNA"/>
</dbReference>
<keyword evidence="9" id="KW-1185">Reference proteome</keyword>
<organism evidence="8">
    <name type="scientific">Oppiella nova</name>
    <dbReference type="NCBI Taxonomy" id="334625"/>
    <lineage>
        <taxon>Eukaryota</taxon>
        <taxon>Metazoa</taxon>
        <taxon>Ecdysozoa</taxon>
        <taxon>Arthropoda</taxon>
        <taxon>Chelicerata</taxon>
        <taxon>Arachnida</taxon>
        <taxon>Acari</taxon>
        <taxon>Acariformes</taxon>
        <taxon>Sarcoptiformes</taxon>
        <taxon>Oribatida</taxon>
        <taxon>Brachypylina</taxon>
        <taxon>Oppioidea</taxon>
        <taxon>Oppiidae</taxon>
        <taxon>Oppiella</taxon>
    </lineage>
</organism>
<feature type="transmembrane region" description="Helical" evidence="6">
    <location>
        <begin position="413"/>
        <end position="434"/>
    </location>
</feature>
<evidence type="ECO:0000256" key="4">
    <source>
        <dbReference type="ARBA" id="ARBA00023136"/>
    </source>
</evidence>
<dbReference type="InterPro" id="IPR050726">
    <property type="entry name" value="mGluR"/>
</dbReference>
<feature type="transmembrane region" description="Helical" evidence="6">
    <location>
        <begin position="341"/>
        <end position="361"/>
    </location>
</feature>
<dbReference type="InterPro" id="IPR017978">
    <property type="entry name" value="GPCR_3_C"/>
</dbReference>
<feature type="transmembrane region" description="Helical" evidence="6">
    <location>
        <begin position="481"/>
        <end position="502"/>
    </location>
</feature>
<evidence type="ECO:0000256" key="5">
    <source>
        <dbReference type="ARBA" id="ARBA00023180"/>
    </source>
</evidence>
<evidence type="ECO:0000256" key="3">
    <source>
        <dbReference type="ARBA" id="ARBA00022989"/>
    </source>
</evidence>
<dbReference type="GO" id="GO:0016020">
    <property type="term" value="C:membrane"/>
    <property type="evidence" value="ECO:0007669"/>
    <property type="project" value="UniProtKB-SubCell"/>
</dbReference>
<evidence type="ECO:0000313" key="9">
    <source>
        <dbReference type="Proteomes" id="UP000728032"/>
    </source>
</evidence>
<gene>
    <name evidence="8" type="ORF">ONB1V03_LOCUS13781</name>
</gene>
<dbReference type="Proteomes" id="UP000728032">
    <property type="component" value="Unassembled WGS sequence"/>
</dbReference>
<dbReference type="InterPro" id="IPR028082">
    <property type="entry name" value="Peripla_BP_I"/>
</dbReference>
<dbReference type="PROSITE" id="PS50259">
    <property type="entry name" value="G_PROTEIN_RECEP_F3_4"/>
    <property type="match status" value="1"/>
</dbReference>
<keyword evidence="5" id="KW-0325">Glycoprotein</keyword>
<keyword evidence="4 6" id="KW-0472">Membrane</keyword>
<dbReference type="CDD" id="cd13953">
    <property type="entry name" value="7tm_classC_mGluR-like"/>
    <property type="match status" value="1"/>
</dbReference>
<evidence type="ECO:0000313" key="8">
    <source>
        <dbReference type="EMBL" id="CAD7657149.1"/>
    </source>
</evidence>
<dbReference type="SUPFAM" id="SSF53822">
    <property type="entry name" value="Periplasmic binding protein-like I"/>
    <property type="match status" value="1"/>
</dbReference>
<protein>
    <recommendedName>
        <fullName evidence="7">G-protein coupled receptors family 3 profile domain-containing protein</fullName>
    </recommendedName>
</protein>
<feature type="domain" description="G-protein coupled receptors family 3 profile" evidence="7">
    <location>
        <begin position="308"/>
        <end position="566"/>
    </location>
</feature>
<dbReference type="OrthoDB" id="6366218at2759"/>
<dbReference type="AlphaFoldDB" id="A0A7R9MDG7"/>
<comment type="subcellular location">
    <subcellularLocation>
        <location evidence="1">Membrane</location>
        <topology evidence="1">Multi-pass membrane protein</topology>
    </subcellularLocation>
</comment>
<evidence type="ECO:0000259" key="7">
    <source>
        <dbReference type="PROSITE" id="PS50259"/>
    </source>
</evidence>
<dbReference type="Pfam" id="PF00003">
    <property type="entry name" value="7tm_3"/>
    <property type="match status" value="1"/>
</dbReference>
<reference evidence="8" key="1">
    <citation type="submission" date="2020-11" db="EMBL/GenBank/DDBJ databases">
        <authorList>
            <person name="Tran Van P."/>
        </authorList>
    </citation>
    <scope>NUCLEOTIDE SEQUENCE</scope>
</reference>
<evidence type="ECO:0000256" key="6">
    <source>
        <dbReference type="SAM" id="Phobius"/>
    </source>
</evidence>
<feature type="transmembrane region" description="Helical" evidence="6">
    <location>
        <begin position="306"/>
        <end position="329"/>
    </location>
</feature>
<proteinExistence type="predicted"/>
<feature type="transmembrane region" description="Helical" evidence="6">
    <location>
        <begin position="373"/>
        <end position="392"/>
    </location>
</feature>
<name>A0A7R9MDG7_9ACAR</name>
<evidence type="ECO:0000256" key="2">
    <source>
        <dbReference type="ARBA" id="ARBA00022692"/>
    </source>
</evidence>
<sequence>MTADDVRKVLTQLAVKSESKVIVVLGNNPTIHTRIIQNAPDMLIKNFVWIGGQSWLESVNKSLSTESANTGNTTTASRLPLNVMAVQTETYSDPHFASYLSQISPLDSNAIPSQWLHQYWQSRFGCHLPHSPVTDTRFERMCTGEESLPAGDLMKSPHIQRTIALVNGISHGIKRFLGDKCPKNSHEMESIDDCPDNPRKGLREYILTELNGEKYNEKQNEIQMNGFLNTFLVWQRINGSKVPVLKSLDNNSRSPLKSGDSYPLIKANCVRNCDKCVKQFEANSEWLMAAENQYRPPMVVHLRRTWSLLAAVVSALGVVSVLICVIYFLLVFPVAVGTTVLGYQILFGLFMAYTTNFVFLIPVSTSVCALRRLGLSLSYAIIISGLLVKVLNTWRLMVIKNQSQPLRLSSPTALVFISGGLVFLQLILTTIWLFSYAPHPGLYDGLWKCSPNKSYAPHPGLYDGLWKCSPNKSFVLWDSEIIVSLLYVIQLLLITLFFAALTFKCYDQNREPRFIMACALCTIAVWVTWLIVESGNADPSLSIVCANSVNASLVMSLLYFRKLYLFSKISRKIRRERQMKTRLPHEPFADRQHQIYGALKSGSISGRMDWMCGSGDLDGTGGDGTLRTATRAPFERDYNDDNISSCGSVKSSASAQVQCTDLYPMEVYDGGSQFAPLSSLFSHTNIYGIIDDTPTHTTRH</sequence>
<keyword evidence="2 6" id="KW-0812">Transmembrane</keyword>